<organism evidence="1 2">
    <name type="scientific">Paraburkholderia silviterrae</name>
    <dbReference type="NCBI Taxonomy" id="2528715"/>
    <lineage>
        <taxon>Bacteria</taxon>
        <taxon>Pseudomonadati</taxon>
        <taxon>Pseudomonadota</taxon>
        <taxon>Betaproteobacteria</taxon>
        <taxon>Burkholderiales</taxon>
        <taxon>Burkholderiaceae</taxon>
        <taxon>Paraburkholderia</taxon>
    </lineage>
</organism>
<dbReference type="RefSeq" id="WP_133197761.1">
    <property type="nucleotide sequence ID" value="NZ_JBHUCW010000011.1"/>
</dbReference>
<protein>
    <submittedName>
        <fullName evidence="1">Uncharacterized protein</fullName>
    </submittedName>
</protein>
<dbReference type="SUPFAM" id="SSF110296">
    <property type="entry name" value="Oligoxyloglucan reducing end-specific cellobiohydrolase"/>
    <property type="match status" value="1"/>
</dbReference>
<sequence length="200" mass="22107">MQRPGTIMVQRDGKRCEVTAKNLKFSNANVTNISTLTLKDISFVDSDGPLVGLFRTSIGDAASDIRYWTVRIDPASCRMRVTSLGNPDNLIEIGWSPEGHWWIVGSIETTLLQSKDGEHWTAAVLSPETSQLVSAYVSNDHEIWLAANDGRIGQDTGPSIVHSDDGGHTWVPIKWGDPVLKRLPPIWFEGQMRVNAKAIN</sequence>
<accession>A0A4R5M4P1</accession>
<name>A0A4R5M4P1_9BURK</name>
<gene>
    <name evidence="1" type="ORF">EYW47_26245</name>
</gene>
<dbReference type="EMBL" id="SMRP01000016">
    <property type="protein sequence ID" value="TDG20353.1"/>
    <property type="molecule type" value="Genomic_DNA"/>
</dbReference>
<proteinExistence type="predicted"/>
<evidence type="ECO:0000313" key="1">
    <source>
        <dbReference type="EMBL" id="TDG20353.1"/>
    </source>
</evidence>
<dbReference type="Proteomes" id="UP000295722">
    <property type="component" value="Unassembled WGS sequence"/>
</dbReference>
<reference evidence="1 2" key="1">
    <citation type="submission" date="2019-03" db="EMBL/GenBank/DDBJ databases">
        <title>Paraburkholderia sp. 4M-K11, isolated from subtropical forest soil.</title>
        <authorList>
            <person name="Gao Z.-H."/>
            <person name="Qiu L.-H."/>
        </authorList>
    </citation>
    <scope>NUCLEOTIDE SEQUENCE [LARGE SCALE GENOMIC DNA]</scope>
    <source>
        <strain evidence="1 2">4M-K11</strain>
    </source>
</reference>
<dbReference type="OrthoDB" id="9088702at2"/>
<keyword evidence="2" id="KW-1185">Reference proteome</keyword>
<dbReference type="AlphaFoldDB" id="A0A4R5M4P1"/>
<evidence type="ECO:0000313" key="2">
    <source>
        <dbReference type="Proteomes" id="UP000295722"/>
    </source>
</evidence>
<comment type="caution">
    <text evidence="1">The sequence shown here is derived from an EMBL/GenBank/DDBJ whole genome shotgun (WGS) entry which is preliminary data.</text>
</comment>